<evidence type="ECO:0000313" key="10">
    <source>
        <dbReference type="EMBL" id="EER15119.1"/>
    </source>
</evidence>
<comment type="similarity">
    <text evidence="2">Belongs to the PRP18 family.</text>
</comment>
<dbReference type="InParanoid" id="C5KKK7"/>
<dbReference type="InterPro" id="IPR004098">
    <property type="entry name" value="Prp18"/>
</dbReference>
<organism evidence="11">
    <name type="scientific">Perkinsus marinus (strain ATCC 50983 / TXsc)</name>
    <dbReference type="NCBI Taxonomy" id="423536"/>
    <lineage>
        <taxon>Eukaryota</taxon>
        <taxon>Sar</taxon>
        <taxon>Alveolata</taxon>
        <taxon>Perkinsozoa</taxon>
        <taxon>Perkinsea</taxon>
        <taxon>Perkinsida</taxon>
        <taxon>Perkinsidae</taxon>
        <taxon>Perkinsus</taxon>
    </lineage>
</organism>
<evidence type="ECO:0000259" key="9">
    <source>
        <dbReference type="Pfam" id="PF02840"/>
    </source>
</evidence>
<keyword evidence="7" id="KW-0539">Nucleus</keyword>
<comment type="subcellular location">
    <subcellularLocation>
        <location evidence="1">Nucleus</location>
    </subcellularLocation>
</comment>
<dbReference type="PANTHER" id="PTHR13007:SF19">
    <property type="entry name" value="PRE-MRNA-SPLICING FACTOR 18"/>
    <property type="match status" value="1"/>
</dbReference>
<dbReference type="SUPFAM" id="SSF47938">
    <property type="entry name" value="Functional domain of the splicing factor Prp18"/>
    <property type="match status" value="1"/>
</dbReference>
<keyword evidence="6" id="KW-0508">mRNA splicing</keyword>
<feature type="domain" description="Prp18" evidence="9">
    <location>
        <begin position="124"/>
        <end position="228"/>
    </location>
</feature>
<accession>C5KKK7</accession>
<dbReference type="RefSeq" id="XP_002783323.1">
    <property type="nucleotide sequence ID" value="XM_002783277.1"/>
</dbReference>
<evidence type="ECO:0000256" key="3">
    <source>
        <dbReference type="ARBA" id="ARBA00018242"/>
    </source>
</evidence>
<proteinExistence type="inferred from homology"/>
<evidence type="ECO:0000256" key="2">
    <source>
        <dbReference type="ARBA" id="ARBA00008137"/>
    </source>
</evidence>
<dbReference type="InterPro" id="IPR039979">
    <property type="entry name" value="PRPF18"/>
</dbReference>
<reference evidence="10 11" key="1">
    <citation type="submission" date="2008-07" db="EMBL/GenBank/DDBJ databases">
        <authorList>
            <person name="El-Sayed N."/>
            <person name="Caler E."/>
            <person name="Inman J."/>
            <person name="Amedeo P."/>
            <person name="Hass B."/>
            <person name="Wortman J."/>
        </authorList>
    </citation>
    <scope>NUCLEOTIDE SEQUENCE [LARGE SCALE GENOMIC DNA]</scope>
    <source>
        <strain evidence="11">ATCC 50983 / TXsc</strain>
    </source>
</reference>
<gene>
    <name evidence="10" type="ORF">Pmar_PMAR023445</name>
</gene>
<dbReference type="GO" id="GO:0000350">
    <property type="term" value="P:generation of catalytic spliceosome for second transesterification step"/>
    <property type="evidence" value="ECO:0007669"/>
    <property type="project" value="TreeGrafter"/>
</dbReference>
<dbReference type="Gene3D" id="1.20.940.10">
    <property type="entry name" value="Functional domain of the splicing factor Prp18"/>
    <property type="match status" value="1"/>
</dbReference>
<evidence type="ECO:0000256" key="7">
    <source>
        <dbReference type="ARBA" id="ARBA00023242"/>
    </source>
</evidence>
<keyword evidence="4" id="KW-0507">mRNA processing</keyword>
<evidence type="ECO:0000256" key="4">
    <source>
        <dbReference type="ARBA" id="ARBA00022664"/>
    </source>
</evidence>
<evidence type="ECO:0000256" key="8">
    <source>
        <dbReference type="SAM" id="MobiDB-lite"/>
    </source>
</evidence>
<dbReference type="OrthoDB" id="10250354at2759"/>
<dbReference type="Pfam" id="PF02840">
    <property type="entry name" value="Prp18"/>
    <property type="match status" value="1"/>
</dbReference>
<dbReference type="EMBL" id="GG673688">
    <property type="protein sequence ID" value="EER15119.1"/>
    <property type="molecule type" value="Genomic_DNA"/>
</dbReference>
<name>C5KKK7_PERM5</name>
<evidence type="ECO:0000256" key="6">
    <source>
        <dbReference type="ARBA" id="ARBA00023187"/>
    </source>
</evidence>
<keyword evidence="5" id="KW-0747">Spliceosome</keyword>
<dbReference type="GeneID" id="9062002"/>
<protein>
    <recommendedName>
        <fullName evidence="3">Pre-mRNA-splicing factor 18</fullName>
    </recommendedName>
</protein>
<sequence length="634" mass="71122">MVRASSPGRAESLEELVQRRQEEVQAAMEKAEPNKSFYAYDTFDPSTIKRKPINKAPPVGSSPSPVDAQDDPVAAHKRLKIDNEAFETRAKEEFAGVGEADGLGRGREQFKNDNEFIKCSILYLLGVWEHKLEDPKWKNTIVGKRKTYHDTVDRMRPLVTLLEHDEKLAQGEERRVPEAVVDVLKGVFEEIVKREYVEANKLYLDMTVGNQLWPMGGINLGVVQQVCRRVEEKSHLLDDIEFVHVDVTLMQSATVIPHTAEIVLKPSQLAFKIVQAAAMGKQELLREDLCKAIIEQALSTSLSRVSRGSTRELSELAMVLRRVPTTCDKGERDHRRLWSLLGQQIPSIGPHMELLDLAFVGVALQDCPNTLKDVDADDVEAALRWLAIELCERLLAMSSQEEEQQSTLNIKAVILSLGVIGRALHHVELEQGRFLQALPSLVEDISSRISTVQSLVALGRSVADFPKTTTPYTVRAMGTIVGTLHGMAIPQVMSSPETVAEAVSVVTQLVRQHKGAMQVEDYDGARSFLERIAREVLIPVHLDHPFNLHQVVLVCRGYRALNIRLPAVFKFIKLAVKVDNSSCNKLALAEFFVPIVEALSKEPKYSRTSKKLQQMLRKIQKESQRDRSTYQELA</sequence>
<evidence type="ECO:0000256" key="1">
    <source>
        <dbReference type="ARBA" id="ARBA00004123"/>
    </source>
</evidence>
<keyword evidence="11" id="KW-1185">Reference proteome</keyword>
<evidence type="ECO:0000313" key="11">
    <source>
        <dbReference type="Proteomes" id="UP000007800"/>
    </source>
</evidence>
<dbReference type="AlphaFoldDB" id="C5KKK7"/>
<dbReference type="GO" id="GO:0005682">
    <property type="term" value="C:U5 snRNP"/>
    <property type="evidence" value="ECO:0007669"/>
    <property type="project" value="TreeGrafter"/>
</dbReference>
<evidence type="ECO:0000256" key="5">
    <source>
        <dbReference type="ARBA" id="ARBA00022728"/>
    </source>
</evidence>
<dbReference type="GO" id="GO:0046540">
    <property type="term" value="C:U4/U6 x U5 tri-snRNP complex"/>
    <property type="evidence" value="ECO:0007669"/>
    <property type="project" value="TreeGrafter"/>
</dbReference>
<dbReference type="Proteomes" id="UP000007800">
    <property type="component" value="Unassembled WGS sequence"/>
</dbReference>
<feature type="region of interest" description="Disordered" evidence="8">
    <location>
        <begin position="47"/>
        <end position="70"/>
    </location>
</feature>
<dbReference type="GO" id="GO:0071021">
    <property type="term" value="C:U2-type post-spliceosomal complex"/>
    <property type="evidence" value="ECO:0007669"/>
    <property type="project" value="TreeGrafter"/>
</dbReference>
<dbReference type="PANTHER" id="PTHR13007">
    <property type="entry name" value="PRE-MRNA SPLICING FACTOR-RELATED"/>
    <property type="match status" value="1"/>
</dbReference>